<feature type="region of interest" description="Disordered" evidence="1">
    <location>
        <begin position="82"/>
        <end position="265"/>
    </location>
</feature>
<dbReference type="AlphaFoldDB" id="A0A1M7MEY4"/>
<keyword evidence="3" id="KW-1185">Reference proteome</keyword>
<dbReference type="Proteomes" id="UP000184111">
    <property type="component" value="Unassembled WGS sequence"/>
</dbReference>
<reference evidence="2 3" key="1">
    <citation type="submission" date="2016-11" db="EMBL/GenBank/DDBJ databases">
        <authorList>
            <person name="Jaros S."/>
            <person name="Januszkiewicz K."/>
            <person name="Wedrychowicz H."/>
        </authorList>
    </citation>
    <scope>NUCLEOTIDE SEQUENCE [LARGE SCALE GENOMIC DNA]</scope>
    <source>
        <strain evidence="2 3">CGMCC 4.2025</strain>
    </source>
</reference>
<dbReference type="EMBL" id="FRBI01000016">
    <property type="protein sequence ID" value="SHM89379.1"/>
    <property type="molecule type" value="Genomic_DNA"/>
</dbReference>
<name>A0A1M7MEY4_9ACTN</name>
<organism evidence="2 3">
    <name type="scientific">Actinacidiphila paucisporea</name>
    <dbReference type="NCBI Taxonomy" id="310782"/>
    <lineage>
        <taxon>Bacteria</taxon>
        <taxon>Bacillati</taxon>
        <taxon>Actinomycetota</taxon>
        <taxon>Actinomycetes</taxon>
        <taxon>Kitasatosporales</taxon>
        <taxon>Streptomycetaceae</taxon>
        <taxon>Actinacidiphila</taxon>
    </lineage>
</organism>
<feature type="compositionally biased region" description="Basic residues" evidence="1">
    <location>
        <begin position="157"/>
        <end position="166"/>
    </location>
</feature>
<protein>
    <submittedName>
        <fullName evidence="2">Uncharacterized protein</fullName>
    </submittedName>
</protein>
<evidence type="ECO:0000256" key="1">
    <source>
        <dbReference type="SAM" id="MobiDB-lite"/>
    </source>
</evidence>
<feature type="region of interest" description="Disordered" evidence="1">
    <location>
        <begin position="1"/>
        <end position="25"/>
    </location>
</feature>
<proteinExistence type="predicted"/>
<sequence>MELACARPASHARTDRPRPLKSARKAPGWTVVWSTVLRCERSAAAVEPAAVFLGRGRVGGIGRGDRRGRPGEARTTAVVGCGGSSARRIPASVGQQVPGRTRRFGRRTERLRSTLVSVGLALAGPGRRPDDGRPQGSGQSEHPVEADRLASGPSHRSTPRGRRGRVRPAQGPCLRNRARRRRDTTPGRPSSRSGGGHVRGLARRAARHRDRLPGPGALLRRRCHPRRPTGTPGRRPMASLAQPGRSRREVRLPAPWLLASHTGPA</sequence>
<gene>
    <name evidence="2" type="ORF">SAMN05216499_11614</name>
</gene>
<dbReference type="STRING" id="310782.SAMN05216499_11614"/>
<feature type="compositionally biased region" description="Basic residues" evidence="1">
    <location>
        <begin position="200"/>
        <end position="210"/>
    </location>
</feature>
<accession>A0A1M7MEY4</accession>
<evidence type="ECO:0000313" key="3">
    <source>
        <dbReference type="Proteomes" id="UP000184111"/>
    </source>
</evidence>
<evidence type="ECO:0000313" key="2">
    <source>
        <dbReference type="EMBL" id="SHM89379.1"/>
    </source>
</evidence>